<dbReference type="AlphaFoldDB" id="A0AAV3R5F0"/>
<evidence type="ECO:0000256" key="3">
    <source>
        <dbReference type="ARBA" id="ARBA00023125"/>
    </source>
</evidence>
<dbReference type="PANTHER" id="PTHR45844:SF16">
    <property type="entry name" value="TRANSCRIPTION FACTOR BHLH30-LIKE"/>
    <property type="match status" value="1"/>
</dbReference>
<dbReference type="SMART" id="SM00353">
    <property type="entry name" value="HLH"/>
    <property type="match status" value="1"/>
</dbReference>
<comment type="caution">
    <text evidence="7">The sequence shown here is derived from an EMBL/GenBank/DDBJ whole genome shotgun (WGS) entry which is preliminary data.</text>
</comment>
<evidence type="ECO:0000256" key="5">
    <source>
        <dbReference type="ARBA" id="ARBA00023242"/>
    </source>
</evidence>
<name>A0AAV3R5F0_LITER</name>
<feature type="domain" description="BHLH" evidence="6">
    <location>
        <begin position="46"/>
        <end position="95"/>
    </location>
</feature>
<reference evidence="7 8" key="1">
    <citation type="submission" date="2024-01" db="EMBL/GenBank/DDBJ databases">
        <title>The complete chloroplast genome sequence of Lithospermum erythrorhizon: insights into the phylogenetic relationship among Boraginaceae species and the maternal lineages of purple gromwells.</title>
        <authorList>
            <person name="Okada T."/>
            <person name="Watanabe K."/>
        </authorList>
    </citation>
    <scope>NUCLEOTIDE SEQUENCE [LARGE SCALE GENOMIC DNA]</scope>
</reference>
<dbReference type="InterPro" id="IPR045847">
    <property type="entry name" value="AIG1-like"/>
</dbReference>
<sequence length="229" mass="25940">MGSYLDSHYFLHYHQGILNSSEMKNNIENFAGRSSTFCHTDGQTIAANKSHSEAERRRRKRINGHLATLRTLVPKTIKADKASLLAEVVQYLRDLQENESKAAASTPYLDEFSHHLSGGGMNIPTLFPSEKDELELCYCNKDEAIVQVTLCYEDRSDIMAELSRAIKSIQGKIVRAEMSTIDGRTKNIFWVQLSIGGDEGLVRLRRALKIVLNKTDFLPGHQRPRVYRS</sequence>
<dbReference type="Proteomes" id="UP001454036">
    <property type="component" value="Unassembled WGS sequence"/>
</dbReference>
<keyword evidence="3" id="KW-0238">DNA-binding</keyword>
<evidence type="ECO:0000259" key="6">
    <source>
        <dbReference type="PROSITE" id="PS50888"/>
    </source>
</evidence>
<evidence type="ECO:0000256" key="2">
    <source>
        <dbReference type="ARBA" id="ARBA00023015"/>
    </source>
</evidence>
<dbReference type="SUPFAM" id="SSF47459">
    <property type="entry name" value="HLH, helix-loop-helix DNA-binding domain"/>
    <property type="match status" value="1"/>
</dbReference>
<dbReference type="Gene3D" id="4.10.280.10">
    <property type="entry name" value="Helix-loop-helix DNA-binding domain"/>
    <property type="match status" value="1"/>
</dbReference>
<dbReference type="EMBL" id="BAABME010025170">
    <property type="protein sequence ID" value="GAA0171637.1"/>
    <property type="molecule type" value="Genomic_DNA"/>
</dbReference>
<dbReference type="PANTHER" id="PTHR45844">
    <property type="entry name" value="TRANSCRIPTION FACTOR BHLH30"/>
    <property type="match status" value="1"/>
</dbReference>
<evidence type="ECO:0000256" key="1">
    <source>
        <dbReference type="ARBA" id="ARBA00004123"/>
    </source>
</evidence>
<dbReference type="SUPFAM" id="SSF55021">
    <property type="entry name" value="ACT-like"/>
    <property type="match status" value="1"/>
</dbReference>
<dbReference type="PROSITE" id="PS50888">
    <property type="entry name" value="BHLH"/>
    <property type="match status" value="1"/>
</dbReference>
<gene>
    <name evidence="7" type="ORF">LIER_41196</name>
</gene>
<dbReference type="InterPro" id="IPR036638">
    <property type="entry name" value="HLH_DNA-bd_sf"/>
</dbReference>
<dbReference type="GO" id="GO:0003700">
    <property type="term" value="F:DNA-binding transcription factor activity"/>
    <property type="evidence" value="ECO:0007669"/>
    <property type="project" value="InterPro"/>
</dbReference>
<dbReference type="GO" id="GO:0005634">
    <property type="term" value="C:nucleus"/>
    <property type="evidence" value="ECO:0007669"/>
    <property type="project" value="UniProtKB-SubCell"/>
</dbReference>
<accession>A0AAV3R5F0</accession>
<keyword evidence="8" id="KW-1185">Reference proteome</keyword>
<dbReference type="Pfam" id="PF00010">
    <property type="entry name" value="HLH"/>
    <property type="match status" value="1"/>
</dbReference>
<dbReference type="GO" id="GO:0046983">
    <property type="term" value="F:protein dimerization activity"/>
    <property type="evidence" value="ECO:0007669"/>
    <property type="project" value="InterPro"/>
</dbReference>
<dbReference type="GO" id="GO:0003677">
    <property type="term" value="F:DNA binding"/>
    <property type="evidence" value="ECO:0007669"/>
    <property type="project" value="UniProtKB-KW"/>
</dbReference>
<keyword evidence="2" id="KW-0805">Transcription regulation</keyword>
<evidence type="ECO:0000313" key="8">
    <source>
        <dbReference type="Proteomes" id="UP001454036"/>
    </source>
</evidence>
<proteinExistence type="predicted"/>
<evidence type="ECO:0000313" key="7">
    <source>
        <dbReference type="EMBL" id="GAA0171637.1"/>
    </source>
</evidence>
<protein>
    <submittedName>
        <fullName evidence="7">Basic helix-loop-helix transcription factor</fullName>
    </submittedName>
</protein>
<dbReference type="InterPro" id="IPR011598">
    <property type="entry name" value="bHLH_dom"/>
</dbReference>
<organism evidence="7 8">
    <name type="scientific">Lithospermum erythrorhizon</name>
    <name type="common">Purple gromwell</name>
    <name type="synonym">Lithospermum officinale var. erythrorhizon</name>
    <dbReference type="NCBI Taxonomy" id="34254"/>
    <lineage>
        <taxon>Eukaryota</taxon>
        <taxon>Viridiplantae</taxon>
        <taxon>Streptophyta</taxon>
        <taxon>Embryophyta</taxon>
        <taxon>Tracheophyta</taxon>
        <taxon>Spermatophyta</taxon>
        <taxon>Magnoliopsida</taxon>
        <taxon>eudicotyledons</taxon>
        <taxon>Gunneridae</taxon>
        <taxon>Pentapetalae</taxon>
        <taxon>asterids</taxon>
        <taxon>lamiids</taxon>
        <taxon>Boraginales</taxon>
        <taxon>Boraginaceae</taxon>
        <taxon>Boraginoideae</taxon>
        <taxon>Lithospermeae</taxon>
        <taxon>Lithospermum</taxon>
    </lineage>
</organism>
<evidence type="ECO:0000256" key="4">
    <source>
        <dbReference type="ARBA" id="ARBA00023163"/>
    </source>
</evidence>
<comment type="subcellular location">
    <subcellularLocation>
        <location evidence="1">Nucleus</location>
    </subcellularLocation>
</comment>
<keyword evidence="4" id="KW-0804">Transcription</keyword>
<keyword evidence="5" id="KW-0539">Nucleus</keyword>
<dbReference type="InterPro" id="IPR045865">
    <property type="entry name" value="ACT-like_dom_sf"/>
</dbReference>
<dbReference type="CDD" id="cd04873">
    <property type="entry name" value="ACT_UUR-ACR-like"/>
    <property type="match status" value="1"/>
</dbReference>